<feature type="transmembrane region" description="Helical" evidence="6">
    <location>
        <begin position="94"/>
        <end position="117"/>
    </location>
</feature>
<comment type="subcellular location">
    <subcellularLocation>
        <location evidence="1">Cell inner membrane</location>
        <topology evidence="1">Multi-pass membrane protein</topology>
    </subcellularLocation>
    <subcellularLocation>
        <location evidence="6">Cell membrane</location>
        <topology evidence="6">Multi-pass membrane protein</topology>
    </subcellularLocation>
</comment>
<comment type="caution">
    <text evidence="7">The sequence shown here is derived from an EMBL/GenBank/DDBJ whole genome shotgun (WGS) entry which is preliminary data.</text>
</comment>
<feature type="transmembrane region" description="Helical" evidence="6">
    <location>
        <begin position="331"/>
        <end position="352"/>
    </location>
</feature>
<dbReference type="Gene3D" id="1.20.1530.10">
    <property type="entry name" value="Na+/H+ antiporter like domain"/>
    <property type="match status" value="1"/>
</dbReference>
<keyword evidence="2 6" id="KW-1003">Cell membrane</keyword>
<comment type="function">
    <text evidence="6">Na(+)/H(+) antiporter that extrudes sodium in exchange for external protons.</text>
</comment>
<keyword evidence="6" id="KW-0915">Sodium</keyword>
<sequence length="394" mass="40771">MTIKSPASEGPDNTGLYGGAVLGLAAIAALVVANSPLGPDYEALLRTTGEVRIGSIGLTKTIDHWINDGLMAVFFLLVGLEIKREVIEGTLASAKLAALPVIAAFGGFITPAAIFTVVNWSDAQALRGWAIPAATDIAFALGVCAMLGRKVPASLKTFLLALAIIDDLMAIIVIAIFYSASLSHLALALGGLGVAALAILNLLDVRRPSFYLIAGLFTWVCVLESGVHATLAGVAVGLAMPLTRRDGHSLLEDTEHALRPWVIFAIVPIFAFANAGVSLHGLAFSTLAAPIPLGIIAGLFIGKQLGVFTASLLAIRLGLAAMPEGTTTAKLYAMAILTGIGFTMSLFIGTLAFDDEIVLKQVRLGVLAASLLSGIVAAVMFSAIAKLDEASSSR</sequence>
<comment type="similarity">
    <text evidence="6">Belongs to the NhaA Na(+)/H(+) (TC 2.A.33) antiporter family.</text>
</comment>
<feature type="transmembrane region" description="Helical" evidence="6">
    <location>
        <begin position="364"/>
        <end position="385"/>
    </location>
</feature>
<dbReference type="AlphaFoldDB" id="A0A0R3M7P3"/>
<dbReference type="EMBL" id="LLYB01000131">
    <property type="protein sequence ID" value="KRR16088.1"/>
    <property type="molecule type" value="Genomic_DNA"/>
</dbReference>
<feature type="transmembrane region" description="Helical" evidence="6">
    <location>
        <begin position="159"/>
        <end position="178"/>
    </location>
</feature>
<keyword evidence="5 6" id="KW-0472">Membrane</keyword>
<dbReference type="NCBIfam" id="TIGR00773">
    <property type="entry name" value="NhaA"/>
    <property type="match status" value="1"/>
</dbReference>
<evidence type="ECO:0000313" key="7">
    <source>
        <dbReference type="EMBL" id="KRR16088.1"/>
    </source>
</evidence>
<dbReference type="GO" id="GO:0015385">
    <property type="term" value="F:sodium:proton antiporter activity"/>
    <property type="evidence" value="ECO:0007669"/>
    <property type="project" value="UniProtKB-UniRule"/>
</dbReference>
<feature type="transmembrane region" description="Helical" evidence="6">
    <location>
        <begin position="260"/>
        <end position="283"/>
    </location>
</feature>
<dbReference type="InterPro" id="IPR004670">
    <property type="entry name" value="NhaA"/>
</dbReference>
<keyword evidence="6" id="KW-0050">Antiport</keyword>
<evidence type="ECO:0000256" key="3">
    <source>
        <dbReference type="ARBA" id="ARBA00022692"/>
    </source>
</evidence>
<keyword evidence="3 6" id="KW-0812">Transmembrane</keyword>
<evidence type="ECO:0000256" key="2">
    <source>
        <dbReference type="ARBA" id="ARBA00022475"/>
    </source>
</evidence>
<dbReference type="Proteomes" id="UP000051660">
    <property type="component" value="Unassembled WGS sequence"/>
</dbReference>
<dbReference type="GO" id="GO:0005886">
    <property type="term" value="C:plasma membrane"/>
    <property type="evidence" value="ECO:0007669"/>
    <property type="project" value="UniProtKB-SubCell"/>
</dbReference>
<dbReference type="PANTHER" id="PTHR30341">
    <property type="entry name" value="SODIUM ION/PROTON ANTIPORTER NHAA-RELATED"/>
    <property type="match status" value="1"/>
</dbReference>
<dbReference type="PANTHER" id="PTHR30341:SF0">
    <property type="entry name" value="NA(+)_H(+) ANTIPORTER NHAA"/>
    <property type="match status" value="1"/>
</dbReference>
<evidence type="ECO:0000313" key="8">
    <source>
        <dbReference type="Proteomes" id="UP000051660"/>
    </source>
</evidence>
<evidence type="ECO:0000256" key="6">
    <source>
        <dbReference type="HAMAP-Rule" id="MF_01844"/>
    </source>
</evidence>
<gene>
    <name evidence="6 7" type="primary">nhaA</name>
    <name evidence="7" type="ORF">CQ14_23885</name>
</gene>
<keyword evidence="6" id="KW-0739">Sodium transport</keyword>
<keyword evidence="6" id="KW-0406">Ion transport</keyword>
<name>A0A0R3M7P3_9BRAD</name>
<keyword evidence="4 6" id="KW-1133">Transmembrane helix</keyword>
<dbReference type="NCBIfam" id="NF007112">
    <property type="entry name" value="PRK09561.1"/>
    <property type="match status" value="1"/>
</dbReference>
<dbReference type="InterPro" id="IPR023171">
    <property type="entry name" value="Na/H_antiporter_dom_sf"/>
</dbReference>
<dbReference type="OrthoDB" id="9808135at2"/>
<feature type="transmembrane region" description="Helical" evidence="6">
    <location>
        <begin position="184"/>
        <end position="203"/>
    </location>
</feature>
<evidence type="ECO:0000256" key="1">
    <source>
        <dbReference type="ARBA" id="ARBA00004429"/>
    </source>
</evidence>
<reference evidence="7 8" key="1">
    <citation type="submission" date="2014-03" db="EMBL/GenBank/DDBJ databases">
        <title>Bradyrhizobium valentinum sp. nov., isolated from effective nodules of Lupinus mariae-josephae, a lupine endemic of basic-lime soils in Eastern Spain.</title>
        <authorList>
            <person name="Duran D."/>
            <person name="Rey L."/>
            <person name="Navarro A."/>
            <person name="Busquets A."/>
            <person name="Imperial J."/>
            <person name="Ruiz-Argueso T."/>
        </authorList>
    </citation>
    <scope>NUCLEOTIDE SEQUENCE [LARGE SCALE GENOMIC DNA]</scope>
    <source>
        <strain evidence="7 8">CCBAU 23086</strain>
    </source>
</reference>
<feature type="transmembrane region" description="Helical" evidence="6">
    <location>
        <begin position="129"/>
        <end position="147"/>
    </location>
</feature>
<evidence type="ECO:0000256" key="4">
    <source>
        <dbReference type="ARBA" id="ARBA00022989"/>
    </source>
</evidence>
<keyword evidence="6" id="KW-0813">Transport</keyword>
<evidence type="ECO:0000256" key="5">
    <source>
        <dbReference type="ARBA" id="ARBA00023136"/>
    </source>
</evidence>
<dbReference type="GO" id="GO:0006885">
    <property type="term" value="P:regulation of pH"/>
    <property type="evidence" value="ECO:0007669"/>
    <property type="project" value="UniProtKB-UniRule"/>
</dbReference>
<dbReference type="HAMAP" id="MF_01844">
    <property type="entry name" value="NhaA"/>
    <property type="match status" value="1"/>
</dbReference>
<proteinExistence type="inferred from homology"/>
<feature type="transmembrane region" description="Helical" evidence="6">
    <location>
        <begin position="210"/>
        <end position="240"/>
    </location>
</feature>
<protein>
    <recommendedName>
        <fullName evidence="6">Na(+)/H(+) antiporter NhaA</fullName>
    </recommendedName>
    <alternativeName>
        <fullName evidence="6">Sodium/proton antiporter NhaA</fullName>
    </alternativeName>
</protein>
<organism evidence="7 8">
    <name type="scientific">Bradyrhizobium lablabi</name>
    <dbReference type="NCBI Taxonomy" id="722472"/>
    <lineage>
        <taxon>Bacteria</taxon>
        <taxon>Pseudomonadati</taxon>
        <taxon>Pseudomonadota</taxon>
        <taxon>Alphaproteobacteria</taxon>
        <taxon>Hyphomicrobiales</taxon>
        <taxon>Nitrobacteraceae</taxon>
        <taxon>Bradyrhizobium</taxon>
    </lineage>
</organism>
<accession>A0A0R3M7P3</accession>
<dbReference type="NCBIfam" id="NF007111">
    <property type="entry name" value="PRK09560.1"/>
    <property type="match status" value="1"/>
</dbReference>
<dbReference type="Pfam" id="PF06965">
    <property type="entry name" value="Na_H_antiport_1"/>
    <property type="match status" value="1"/>
</dbReference>
<dbReference type="RefSeq" id="WP_057863022.1">
    <property type="nucleotide sequence ID" value="NZ_LLYB01000131.1"/>
</dbReference>
<feature type="transmembrane region" description="Helical" evidence="6">
    <location>
        <begin position="14"/>
        <end position="33"/>
    </location>
</feature>
<comment type="catalytic activity">
    <reaction evidence="6">
        <text>Na(+)(in) + 2 H(+)(out) = Na(+)(out) + 2 H(+)(in)</text>
        <dbReference type="Rhea" id="RHEA:29251"/>
        <dbReference type="ChEBI" id="CHEBI:15378"/>
        <dbReference type="ChEBI" id="CHEBI:29101"/>
    </reaction>
</comment>
<feature type="transmembrane region" description="Helical" evidence="6">
    <location>
        <begin position="295"/>
        <end position="319"/>
    </location>
</feature>